<dbReference type="Pfam" id="PF13291">
    <property type="entry name" value="ACT_4"/>
    <property type="match status" value="1"/>
</dbReference>
<evidence type="ECO:0000259" key="8">
    <source>
        <dbReference type="PROSITE" id="PS51880"/>
    </source>
</evidence>
<keyword evidence="1" id="KW-0378">Hydrolase</keyword>
<protein>
    <recommendedName>
        <fullName evidence="3">guanosine-3',5'-bis(diphosphate) 3'-diphosphatase</fullName>
        <ecNumber evidence="3">3.1.7.2</ecNumber>
    </recommendedName>
</protein>
<dbReference type="NCBIfam" id="TIGR00691">
    <property type="entry name" value="spoT_relA"/>
    <property type="match status" value="1"/>
</dbReference>
<organism evidence="9 10">
    <name type="scientific">Lysobacter gummosus</name>
    <dbReference type="NCBI Taxonomy" id="262324"/>
    <lineage>
        <taxon>Bacteria</taxon>
        <taxon>Pseudomonadati</taxon>
        <taxon>Pseudomonadota</taxon>
        <taxon>Gammaproteobacteria</taxon>
        <taxon>Lysobacterales</taxon>
        <taxon>Lysobacteraceae</taxon>
        <taxon>Lysobacter</taxon>
    </lineage>
</organism>
<dbReference type="InterPro" id="IPR006674">
    <property type="entry name" value="HD_domain"/>
</dbReference>
<dbReference type="PROSITE" id="PS51880">
    <property type="entry name" value="TGS"/>
    <property type="match status" value="1"/>
</dbReference>
<dbReference type="SUPFAM" id="SSF81301">
    <property type="entry name" value="Nucleotidyltransferase"/>
    <property type="match status" value="1"/>
</dbReference>
<dbReference type="CDD" id="cd00077">
    <property type="entry name" value="HDc"/>
    <property type="match status" value="1"/>
</dbReference>
<dbReference type="Gene3D" id="1.10.3210.10">
    <property type="entry name" value="Hypothetical protein af1432"/>
    <property type="match status" value="1"/>
</dbReference>
<evidence type="ECO:0000256" key="5">
    <source>
        <dbReference type="RuleBase" id="RU003847"/>
    </source>
</evidence>
<comment type="function">
    <text evidence="5">In eubacteria ppGpp (guanosine 3'-diphosphate 5'-diphosphate) is a mediator of the stringent response that coordinates a variety of cellular activities in response to changes in nutritional abundance.</text>
</comment>
<dbReference type="InterPro" id="IPR007685">
    <property type="entry name" value="RelA_SpoT"/>
</dbReference>
<feature type="domain" description="ACT" evidence="6">
    <location>
        <begin position="647"/>
        <end position="719"/>
    </location>
</feature>
<dbReference type="Proteomes" id="UP000829194">
    <property type="component" value="Chromosome"/>
</dbReference>
<dbReference type="InterPro" id="IPR045865">
    <property type="entry name" value="ACT-like_dom_sf"/>
</dbReference>
<dbReference type="PANTHER" id="PTHR21262:SF36">
    <property type="entry name" value="BIFUNCTIONAL (P)PPGPP SYNTHASE_HYDROLASE SPOT"/>
    <property type="match status" value="1"/>
</dbReference>
<name>A0ABY3XFW3_9GAMM</name>
<feature type="domain" description="HD" evidence="7">
    <location>
        <begin position="57"/>
        <end position="156"/>
    </location>
</feature>
<dbReference type="EMBL" id="CP093547">
    <property type="protein sequence ID" value="UNP30523.1"/>
    <property type="molecule type" value="Genomic_DNA"/>
</dbReference>
<dbReference type="Pfam" id="PF13328">
    <property type="entry name" value="HD_4"/>
    <property type="match status" value="1"/>
</dbReference>
<dbReference type="CDD" id="cd01668">
    <property type="entry name" value="TGS_RSH"/>
    <property type="match status" value="1"/>
</dbReference>
<evidence type="ECO:0000256" key="2">
    <source>
        <dbReference type="ARBA" id="ARBA00024329"/>
    </source>
</evidence>
<evidence type="ECO:0000259" key="7">
    <source>
        <dbReference type="PROSITE" id="PS51831"/>
    </source>
</evidence>
<comment type="pathway">
    <text evidence="2">Purine metabolism; ppGpp biosynthesis; ppGpp from GDP: step 1/1.</text>
</comment>
<dbReference type="InterPro" id="IPR002912">
    <property type="entry name" value="ACT_dom"/>
</dbReference>
<sequence length="719" mass="80611">MNTYPAAAEETELPDYVRELELAAHYLPETQRLLLRRAWAVGAAAHAGQTRKSGEPYITHPVAVAKVLADQGLDVETLVAAILHDTIEDTPVTRECLATEFGPTVAELVDGVTKLDKLQFRDRQEAAAESFRKMLLAMARDLRVILIKLADRLHNMRTLGAQSAEARERIARETLEIYAPIAQRLGMNLIKAELQDLGFRALHPWRHAVIEKRIRTQPVVRRESLVQIEAHLAQRLAKEKLQHRLISRVKSPWSIYTKMHHEHKSFTQVMDVFGFRVVVKSVPDCYHALGVVHSAYKPLDSRFRDFIAIPKANGYQSLHTVLFGPYGSPVEVQIRTEDMDLIAERGIAAHWSYKHGGEGPNSAQSRAHSWIASLVESQRATGSSLEFLENVKVDLFPDEVYLFTPKGDIMSLPRNSTALDFAYAVHTDVGNRAVAARVDGKLVPLRTKLASGQRVEIITAKSSTPKPQWLEFVVSGKARTSIRQQLKQLEHEDAVQLGHRMLDRSLEVLETSLDRISALRLEVYLSENRYPRLEALLADIALGNRMPNQVALALAREAPGKTRGRAIDRPRLPEDKILITGAERGVISFANCCLPLPGDEIMGYHTAGKGIVVHRMDCPNLADYRKSPDRWVAIGWDRQVSGDFAAALRIEVDNRPGSLAQVAAAIAEAESNIDRVEYLERDANIAIMRFAIEVHDRKHLADVMRRVRRLAVVLGVQRM</sequence>
<dbReference type="Pfam" id="PF02824">
    <property type="entry name" value="TGS"/>
    <property type="match status" value="1"/>
</dbReference>
<dbReference type="EC" id="3.1.7.2" evidence="3"/>
<dbReference type="SUPFAM" id="SSF109604">
    <property type="entry name" value="HD-domain/PDEase-like"/>
    <property type="match status" value="1"/>
</dbReference>
<dbReference type="InterPro" id="IPR043519">
    <property type="entry name" value="NT_sf"/>
</dbReference>
<comment type="catalytic activity">
    <reaction evidence="4">
        <text>guanosine 3',5'-bis(diphosphate) + H2O = GDP + diphosphate + H(+)</text>
        <dbReference type="Rhea" id="RHEA:14253"/>
        <dbReference type="ChEBI" id="CHEBI:15377"/>
        <dbReference type="ChEBI" id="CHEBI:15378"/>
        <dbReference type="ChEBI" id="CHEBI:33019"/>
        <dbReference type="ChEBI" id="CHEBI:58189"/>
        <dbReference type="ChEBI" id="CHEBI:77828"/>
        <dbReference type="EC" id="3.1.7.2"/>
    </reaction>
</comment>
<proteinExistence type="inferred from homology"/>
<dbReference type="InterPro" id="IPR045600">
    <property type="entry name" value="RelA/SpoT_AH_RIS"/>
</dbReference>
<evidence type="ECO:0000313" key="10">
    <source>
        <dbReference type="Proteomes" id="UP000829194"/>
    </source>
</evidence>
<dbReference type="Gene3D" id="3.30.70.260">
    <property type="match status" value="1"/>
</dbReference>
<evidence type="ECO:0000256" key="3">
    <source>
        <dbReference type="ARBA" id="ARBA00024387"/>
    </source>
</evidence>
<dbReference type="Pfam" id="PF04607">
    <property type="entry name" value="RelA_SpoT"/>
    <property type="match status" value="1"/>
</dbReference>
<dbReference type="SUPFAM" id="SSF81271">
    <property type="entry name" value="TGS-like"/>
    <property type="match status" value="1"/>
</dbReference>
<evidence type="ECO:0000256" key="1">
    <source>
        <dbReference type="ARBA" id="ARBA00022801"/>
    </source>
</evidence>
<gene>
    <name evidence="9" type="ORF">MOV92_04445</name>
</gene>
<evidence type="ECO:0000313" key="9">
    <source>
        <dbReference type="EMBL" id="UNP30523.1"/>
    </source>
</evidence>
<feature type="domain" description="TGS" evidence="8">
    <location>
        <begin position="398"/>
        <end position="459"/>
    </location>
</feature>
<evidence type="ECO:0000256" key="4">
    <source>
        <dbReference type="ARBA" id="ARBA00047968"/>
    </source>
</evidence>
<dbReference type="InterPro" id="IPR033655">
    <property type="entry name" value="TGS_RelA/SpoT"/>
</dbReference>
<dbReference type="Gene3D" id="3.10.20.30">
    <property type="match status" value="1"/>
</dbReference>
<dbReference type="SUPFAM" id="SSF55021">
    <property type="entry name" value="ACT-like"/>
    <property type="match status" value="1"/>
</dbReference>
<dbReference type="InterPro" id="IPR003607">
    <property type="entry name" value="HD/PDEase_dom"/>
</dbReference>
<comment type="similarity">
    <text evidence="5">Belongs to the relA/spoT family.</text>
</comment>
<dbReference type="InterPro" id="IPR012675">
    <property type="entry name" value="Beta-grasp_dom_sf"/>
</dbReference>
<dbReference type="CDD" id="cd05399">
    <property type="entry name" value="NT_Rel-Spo_like"/>
    <property type="match status" value="1"/>
</dbReference>
<reference evidence="9 10" key="1">
    <citation type="submission" date="2022-03" db="EMBL/GenBank/DDBJ databases">
        <title>Complete genome sequence of Lysobacter capsici VKM B-2533 and Lysobacter gummosus 10.1.1, promising sources of lytic agents.</title>
        <authorList>
            <person name="Tarlachkov S.V."/>
            <person name="Kudryakova I.V."/>
            <person name="Afoshin A.S."/>
            <person name="Leontyevskaya E.A."/>
            <person name="Leontyevskaya N.V."/>
        </authorList>
    </citation>
    <scope>NUCLEOTIDE SEQUENCE [LARGE SCALE GENOMIC DNA]</scope>
    <source>
        <strain evidence="9 10">10.1.1</strain>
    </source>
</reference>
<dbReference type="InterPro" id="IPR012676">
    <property type="entry name" value="TGS-like"/>
</dbReference>
<dbReference type="PROSITE" id="PS51831">
    <property type="entry name" value="HD"/>
    <property type="match status" value="1"/>
</dbReference>
<dbReference type="InterPro" id="IPR004095">
    <property type="entry name" value="TGS"/>
</dbReference>
<dbReference type="PROSITE" id="PS51671">
    <property type="entry name" value="ACT"/>
    <property type="match status" value="1"/>
</dbReference>
<keyword evidence="10" id="KW-1185">Reference proteome</keyword>
<accession>A0ABY3XFW3</accession>
<dbReference type="CDD" id="cd04876">
    <property type="entry name" value="ACT_RelA-SpoT"/>
    <property type="match status" value="1"/>
</dbReference>
<dbReference type="InterPro" id="IPR004811">
    <property type="entry name" value="RelA/Spo_fam"/>
</dbReference>
<evidence type="ECO:0000259" key="6">
    <source>
        <dbReference type="PROSITE" id="PS51671"/>
    </source>
</evidence>
<dbReference type="SMART" id="SM00954">
    <property type="entry name" value="RelA_SpoT"/>
    <property type="match status" value="1"/>
</dbReference>
<dbReference type="Pfam" id="PF19296">
    <property type="entry name" value="RelA_AH_RIS"/>
    <property type="match status" value="2"/>
</dbReference>
<dbReference type="PANTHER" id="PTHR21262">
    <property type="entry name" value="GUANOSINE-3',5'-BIS DIPHOSPHATE 3'-PYROPHOSPHOHYDROLASE"/>
    <property type="match status" value="1"/>
</dbReference>
<dbReference type="Gene3D" id="3.30.460.10">
    <property type="entry name" value="Beta Polymerase, domain 2"/>
    <property type="match status" value="1"/>
</dbReference>
<dbReference type="SMART" id="SM00471">
    <property type="entry name" value="HDc"/>
    <property type="match status" value="1"/>
</dbReference>